<dbReference type="EMBL" id="SLWB01000002">
    <property type="protein sequence ID" value="TCN72067.1"/>
    <property type="molecule type" value="Genomic_DNA"/>
</dbReference>
<gene>
    <name evidence="1" type="ORF">CLV25_10228</name>
</gene>
<name>A0A4R2EU25_9BACT</name>
<dbReference type="OrthoDB" id="2233316at2"/>
<sequence length="249" mass="28434">MKKVRFNSSPVPFLTYMEFYQFVASQANRIHDLGDTVLTDTELKQLVAVLIALSGDFNKLLLRVQKSLITDDITKKDKVRDFSISALRAAIRNAHYSTDEEVVRCSVALTVLLETYGDIAREDLDTESATIDKLVEELEGPTYKPMVDKLLIGANVVRLKTDNDTFKKLYNQRSNEEVAKDATDTRQLRNKVNEQYQLLCDYVLLKARMKDEEQYNQSVLIINQVRSHYSALKAQSKAAQKNDESTTKK</sequence>
<keyword evidence="2" id="KW-1185">Reference proteome</keyword>
<organism evidence="1 2">
    <name type="scientific">Acetobacteroides hydrogenigenes</name>
    <dbReference type="NCBI Taxonomy" id="979970"/>
    <lineage>
        <taxon>Bacteria</taxon>
        <taxon>Pseudomonadati</taxon>
        <taxon>Bacteroidota</taxon>
        <taxon>Bacteroidia</taxon>
        <taxon>Bacteroidales</taxon>
        <taxon>Rikenellaceae</taxon>
        <taxon>Acetobacteroides</taxon>
    </lineage>
</organism>
<reference evidence="1 2" key="1">
    <citation type="submission" date="2019-03" db="EMBL/GenBank/DDBJ databases">
        <title>Genomic Encyclopedia of Archaeal and Bacterial Type Strains, Phase II (KMG-II): from individual species to whole genera.</title>
        <authorList>
            <person name="Goeker M."/>
        </authorList>
    </citation>
    <scope>NUCLEOTIDE SEQUENCE [LARGE SCALE GENOMIC DNA]</scope>
    <source>
        <strain evidence="1 2">RL-C</strain>
    </source>
</reference>
<dbReference type="Proteomes" id="UP000294830">
    <property type="component" value="Unassembled WGS sequence"/>
</dbReference>
<evidence type="ECO:0000313" key="1">
    <source>
        <dbReference type="EMBL" id="TCN72067.1"/>
    </source>
</evidence>
<dbReference type="RefSeq" id="WP_131838138.1">
    <property type="nucleotide sequence ID" value="NZ_SLWB01000002.1"/>
</dbReference>
<protein>
    <submittedName>
        <fullName evidence="1">Uncharacterized protein</fullName>
    </submittedName>
</protein>
<proteinExistence type="predicted"/>
<evidence type="ECO:0000313" key="2">
    <source>
        <dbReference type="Proteomes" id="UP000294830"/>
    </source>
</evidence>
<dbReference type="AlphaFoldDB" id="A0A4R2EU25"/>
<dbReference type="Pfam" id="PF19775">
    <property type="entry name" value="DUF6261"/>
    <property type="match status" value="1"/>
</dbReference>
<dbReference type="InterPro" id="IPR046228">
    <property type="entry name" value="DUF6261"/>
</dbReference>
<accession>A0A4R2EU25</accession>
<comment type="caution">
    <text evidence="1">The sequence shown here is derived from an EMBL/GenBank/DDBJ whole genome shotgun (WGS) entry which is preliminary data.</text>
</comment>